<dbReference type="OrthoDB" id="5185819at2"/>
<dbReference type="STRING" id="1379680.GCA_001612615_03069"/>
<dbReference type="NCBIfam" id="TIGR03086">
    <property type="entry name" value="TIGR03086 family metal-binding protein"/>
    <property type="match status" value="1"/>
</dbReference>
<name>A0A285LSC1_9NOCA</name>
<evidence type="ECO:0000313" key="3">
    <source>
        <dbReference type="Proteomes" id="UP000219565"/>
    </source>
</evidence>
<dbReference type="Pfam" id="PF11716">
    <property type="entry name" value="MDMPI_N"/>
    <property type="match status" value="1"/>
</dbReference>
<sequence>MSTIFEGKTQANERLRGLHVRAVRLCTDAVSRVHPDRLSAETPCAGWDLRALLAHMATQDRGFAGAVRGSEDPGAWEVRVAADPVADYLAAAEEVTAAFAEPDVFERTVLLPEVSSEHRFPAATAIRFHLVDSVVHAWDVARSIGETIDPDREVALMALEIAEAVPDGPFRSEPGAAFAPVVAGADSGSLMDRVLRQLGRSPEWTPTSSRA</sequence>
<dbReference type="Gene3D" id="1.20.120.450">
    <property type="entry name" value="dinb family like domain"/>
    <property type="match status" value="1"/>
</dbReference>
<dbReference type="InterPro" id="IPR017517">
    <property type="entry name" value="Maleyloyr_isom"/>
</dbReference>
<dbReference type="InterPro" id="IPR017520">
    <property type="entry name" value="CHP03086"/>
</dbReference>
<dbReference type="RefSeq" id="WP_097246803.1">
    <property type="nucleotide sequence ID" value="NZ_OBEG01000005.1"/>
</dbReference>
<dbReference type="InterPro" id="IPR034660">
    <property type="entry name" value="DinB/YfiT-like"/>
</dbReference>
<reference evidence="2 3" key="1">
    <citation type="submission" date="2017-09" db="EMBL/GenBank/DDBJ databases">
        <authorList>
            <person name="Ehlers B."/>
            <person name="Leendertz F.H."/>
        </authorList>
    </citation>
    <scope>NUCLEOTIDE SEQUENCE [LARGE SCALE GENOMIC DNA]</scope>
    <source>
        <strain evidence="2 3">DSM 45537</strain>
    </source>
</reference>
<keyword evidence="3" id="KW-1185">Reference proteome</keyword>
<dbReference type="GO" id="GO:0046872">
    <property type="term" value="F:metal ion binding"/>
    <property type="evidence" value="ECO:0007669"/>
    <property type="project" value="InterPro"/>
</dbReference>
<dbReference type="NCBIfam" id="TIGR03083">
    <property type="entry name" value="maleylpyruvate isomerase family mycothiol-dependent enzyme"/>
    <property type="match status" value="1"/>
</dbReference>
<dbReference type="InterPro" id="IPR024344">
    <property type="entry name" value="MDMPI_metal-binding"/>
</dbReference>
<evidence type="ECO:0000313" key="2">
    <source>
        <dbReference type="EMBL" id="SNY87820.1"/>
    </source>
</evidence>
<protein>
    <submittedName>
        <fullName evidence="2">TIGR03086 family protein</fullName>
    </submittedName>
</protein>
<organism evidence="2 3">
    <name type="scientific">Nocardia amikacinitolerans</name>
    <dbReference type="NCBI Taxonomy" id="756689"/>
    <lineage>
        <taxon>Bacteria</taxon>
        <taxon>Bacillati</taxon>
        <taxon>Actinomycetota</taxon>
        <taxon>Actinomycetes</taxon>
        <taxon>Mycobacteriales</taxon>
        <taxon>Nocardiaceae</taxon>
        <taxon>Nocardia</taxon>
    </lineage>
</organism>
<gene>
    <name evidence="2" type="ORF">SAMN04244553_4775</name>
</gene>
<evidence type="ECO:0000259" key="1">
    <source>
        <dbReference type="Pfam" id="PF11716"/>
    </source>
</evidence>
<proteinExistence type="predicted"/>
<dbReference type="EMBL" id="OBEG01000005">
    <property type="protein sequence ID" value="SNY87820.1"/>
    <property type="molecule type" value="Genomic_DNA"/>
</dbReference>
<dbReference type="Proteomes" id="UP000219565">
    <property type="component" value="Unassembled WGS sequence"/>
</dbReference>
<dbReference type="SUPFAM" id="SSF109854">
    <property type="entry name" value="DinB/YfiT-like putative metalloenzymes"/>
    <property type="match status" value="1"/>
</dbReference>
<accession>A0A285LSC1</accession>
<dbReference type="AlphaFoldDB" id="A0A285LSC1"/>
<feature type="domain" description="Mycothiol-dependent maleylpyruvate isomerase metal-binding" evidence="1">
    <location>
        <begin position="26"/>
        <end position="141"/>
    </location>
</feature>